<protein>
    <recommendedName>
        <fullName evidence="4">Sensor domain-containing protein</fullName>
    </recommendedName>
</protein>
<sequence>MQRSRLGSGAQYREKVFRTALLALALPALFACSSHSTKDSSAASTGPSTSRDSAGSEAVVRQPQQLTGTQLEDTLPTSGDMSAIFSRTQESQSGRDYASFLCGADVDHPDRRNAEAKVGYVAQVGFSATRYSFGISQFDSPAVAVEQIQALGDAIDACTTFTANGDTYTVAPLSAPRSDEDTIAVQATTKSAGFAVDVSMLMVRTGSSLVASLSSTVGLAEGSTVDDLVRLSKATVGRYEAAAGIA</sequence>
<evidence type="ECO:0000256" key="1">
    <source>
        <dbReference type="SAM" id="MobiDB-lite"/>
    </source>
</evidence>
<evidence type="ECO:0008006" key="4">
    <source>
        <dbReference type="Google" id="ProtNLM"/>
    </source>
</evidence>
<dbReference type="Proteomes" id="UP001500571">
    <property type="component" value="Unassembled WGS sequence"/>
</dbReference>
<gene>
    <name evidence="2" type="ORF">GCM10009798_41090</name>
</gene>
<dbReference type="PROSITE" id="PS51257">
    <property type="entry name" value="PROKAR_LIPOPROTEIN"/>
    <property type="match status" value="1"/>
</dbReference>
<evidence type="ECO:0000313" key="3">
    <source>
        <dbReference type="Proteomes" id="UP001500571"/>
    </source>
</evidence>
<comment type="caution">
    <text evidence="2">The sequence shown here is derived from an EMBL/GenBank/DDBJ whole genome shotgun (WGS) entry which is preliminary data.</text>
</comment>
<proteinExistence type="predicted"/>
<evidence type="ECO:0000313" key="2">
    <source>
        <dbReference type="EMBL" id="GAA1975599.1"/>
    </source>
</evidence>
<name>A0ABN2RVG4_9ACTN</name>
<feature type="region of interest" description="Disordered" evidence="1">
    <location>
        <begin position="36"/>
        <end position="79"/>
    </location>
</feature>
<accession>A0ABN2RVG4</accession>
<dbReference type="EMBL" id="BAAAPB010000005">
    <property type="protein sequence ID" value="GAA1975599.1"/>
    <property type="molecule type" value="Genomic_DNA"/>
</dbReference>
<keyword evidence="3" id="KW-1185">Reference proteome</keyword>
<organism evidence="2 3">
    <name type="scientific">Nocardioides panacihumi</name>
    <dbReference type="NCBI Taxonomy" id="400774"/>
    <lineage>
        <taxon>Bacteria</taxon>
        <taxon>Bacillati</taxon>
        <taxon>Actinomycetota</taxon>
        <taxon>Actinomycetes</taxon>
        <taxon>Propionibacteriales</taxon>
        <taxon>Nocardioidaceae</taxon>
        <taxon>Nocardioides</taxon>
    </lineage>
</organism>
<reference evidence="2 3" key="1">
    <citation type="journal article" date="2019" name="Int. J. Syst. Evol. Microbiol.">
        <title>The Global Catalogue of Microorganisms (GCM) 10K type strain sequencing project: providing services to taxonomists for standard genome sequencing and annotation.</title>
        <authorList>
            <consortium name="The Broad Institute Genomics Platform"/>
            <consortium name="The Broad Institute Genome Sequencing Center for Infectious Disease"/>
            <person name="Wu L."/>
            <person name="Ma J."/>
        </authorList>
    </citation>
    <scope>NUCLEOTIDE SEQUENCE [LARGE SCALE GENOMIC DNA]</scope>
    <source>
        <strain evidence="2 3">JCM 15309</strain>
    </source>
</reference>
<feature type="compositionally biased region" description="Polar residues" evidence="1">
    <location>
        <begin position="62"/>
        <end position="79"/>
    </location>
</feature>